<dbReference type="Pfam" id="PF05960">
    <property type="entry name" value="DUF885"/>
    <property type="match status" value="1"/>
</dbReference>
<dbReference type="RefSeq" id="WP_129343466.1">
    <property type="nucleotide sequence ID" value="NZ_JACIDD010000004.1"/>
</dbReference>
<dbReference type="PANTHER" id="PTHR33361">
    <property type="entry name" value="GLR0591 PROTEIN"/>
    <property type="match status" value="1"/>
</dbReference>
<keyword evidence="2" id="KW-1185">Reference proteome</keyword>
<reference evidence="1 2" key="1">
    <citation type="submission" date="2019-01" db="EMBL/GenBank/DDBJ databases">
        <title>Sphingomonas mucosissima sp. nov. and Sphingomonas desiccabilis sp. nov., from biological soil crusts in the Colorado Plateau, USA.</title>
        <authorList>
            <person name="Zhu D."/>
        </authorList>
    </citation>
    <scope>NUCLEOTIDE SEQUENCE [LARGE SCALE GENOMIC DNA]</scope>
    <source>
        <strain evidence="1 2">CP1D</strain>
    </source>
</reference>
<dbReference type="AlphaFoldDB" id="A0A4V1QNM0"/>
<sequence length="398" mass="43470">MKATRRGVLAGLGVLATPALALGSRDDLRAALDAAEKDSDPASALGRLARFDASALPPGQRLDLLTARAGLALDARLASATGTQRFALLLQQRSGTGVTPERTRMRLTREVGRLTARADRLFRGLGRTQGSVGERYRALFADPQWHYPDSDAGRDQAVADMNRVLAAARARVPALLGPVPPFCLDVSARRLSAAEVAAGRGGYRELPTPEKPGAYVVDLKDIARRPSWSLKGAVHHELLPGHMTQMPMEVLAAPHPLRLRFAPSYAEAWGMVAEQLAAADGAYKRDPLGELGHIHWLLFRVTRGLADLGIHLDGWSIDQARAQLIAWQGEPGYFAPFEIDLPRLAKEPATRAAEAMAWLDLADTAARIRPAVRVRFHQAMLRHGRMRTEAYGDWKRLI</sequence>
<dbReference type="InterPro" id="IPR010281">
    <property type="entry name" value="DUF885"/>
</dbReference>
<dbReference type="OrthoDB" id="9763405at2"/>
<evidence type="ECO:0000313" key="2">
    <source>
        <dbReference type="Proteomes" id="UP000292347"/>
    </source>
</evidence>
<comment type="caution">
    <text evidence="1">The sequence shown here is derived from an EMBL/GenBank/DDBJ whole genome shotgun (WGS) entry which is preliminary data.</text>
</comment>
<dbReference type="PANTHER" id="PTHR33361:SF2">
    <property type="entry name" value="DUF885 DOMAIN-CONTAINING PROTEIN"/>
    <property type="match status" value="1"/>
</dbReference>
<proteinExistence type="predicted"/>
<organism evidence="1 2">
    <name type="scientific">Sphingomonas desiccabilis</name>
    <dbReference type="NCBI Taxonomy" id="429134"/>
    <lineage>
        <taxon>Bacteria</taxon>
        <taxon>Pseudomonadati</taxon>
        <taxon>Pseudomonadota</taxon>
        <taxon>Alphaproteobacteria</taxon>
        <taxon>Sphingomonadales</taxon>
        <taxon>Sphingomonadaceae</taxon>
        <taxon>Sphingomonas</taxon>
    </lineage>
</organism>
<dbReference type="EMBL" id="SDPT01000004">
    <property type="protein sequence ID" value="RXZ29889.1"/>
    <property type="molecule type" value="Genomic_DNA"/>
</dbReference>
<evidence type="ECO:0000313" key="1">
    <source>
        <dbReference type="EMBL" id="RXZ29889.1"/>
    </source>
</evidence>
<name>A0A4V1QNM0_9SPHN</name>
<dbReference type="Proteomes" id="UP000292347">
    <property type="component" value="Unassembled WGS sequence"/>
</dbReference>
<gene>
    <name evidence="1" type="ORF">EO081_16220</name>
</gene>
<accession>A0A4V1QNM0</accession>
<protein>
    <submittedName>
        <fullName evidence="1">DUF885 family protein</fullName>
    </submittedName>
</protein>